<keyword evidence="2" id="KW-0812">Transmembrane</keyword>
<feature type="region of interest" description="Disordered" evidence="1">
    <location>
        <begin position="144"/>
        <end position="166"/>
    </location>
</feature>
<dbReference type="EMBL" id="CP006877">
    <property type="protein sequence ID" value="AJD39893.1"/>
    <property type="molecule type" value="Genomic_DNA"/>
</dbReference>
<name>A0A0B4X007_9HYPH</name>
<dbReference type="AlphaFoldDB" id="A0A0B4X007"/>
<dbReference type="RefSeq" id="WP_039843818.1">
    <property type="nucleotide sequence ID" value="NZ_CP006877.1"/>
</dbReference>
<dbReference type="Proteomes" id="UP000031368">
    <property type="component" value="Chromosome"/>
</dbReference>
<reference evidence="3 4" key="1">
    <citation type="submission" date="2013-11" db="EMBL/GenBank/DDBJ databases">
        <title>Complete genome sequence of Rhizobium gallicum bv. gallicum R602.</title>
        <authorList>
            <person name="Bustos P."/>
            <person name="Santamaria R.I."/>
            <person name="Lozano L."/>
            <person name="Acosta J.L."/>
            <person name="Ormeno-Orrillo E."/>
            <person name="Rogel M.A."/>
            <person name="Romero D."/>
            <person name="Cevallos M.A."/>
            <person name="Martinez-Romero E."/>
            <person name="Gonzalez V."/>
        </authorList>
    </citation>
    <scope>NUCLEOTIDE SEQUENCE [LARGE SCALE GENOMIC DNA]</scope>
    <source>
        <strain evidence="3 4">R602</strain>
    </source>
</reference>
<accession>A0A0B4X007</accession>
<feature type="compositionally biased region" description="Polar residues" evidence="1">
    <location>
        <begin position="152"/>
        <end position="164"/>
    </location>
</feature>
<gene>
    <name evidence="3" type="ORF">RGR602_CH00526</name>
</gene>
<evidence type="ECO:0000313" key="3">
    <source>
        <dbReference type="EMBL" id="AJD39893.1"/>
    </source>
</evidence>
<dbReference type="KEGG" id="rga:RGR602_CH00526"/>
<evidence type="ECO:0000256" key="2">
    <source>
        <dbReference type="SAM" id="Phobius"/>
    </source>
</evidence>
<organism evidence="3 4">
    <name type="scientific">Rhizobium gallicum bv. gallicum R602sp</name>
    <dbReference type="NCBI Taxonomy" id="1041138"/>
    <lineage>
        <taxon>Bacteria</taxon>
        <taxon>Pseudomonadati</taxon>
        <taxon>Pseudomonadota</taxon>
        <taxon>Alphaproteobacteria</taxon>
        <taxon>Hyphomicrobiales</taxon>
        <taxon>Rhizobiaceae</taxon>
        <taxon>Rhizobium/Agrobacterium group</taxon>
        <taxon>Rhizobium</taxon>
    </lineage>
</organism>
<dbReference type="HOGENOM" id="CLU_1446558_0_0_5"/>
<evidence type="ECO:0000256" key="1">
    <source>
        <dbReference type="SAM" id="MobiDB-lite"/>
    </source>
</evidence>
<evidence type="ECO:0000313" key="4">
    <source>
        <dbReference type="Proteomes" id="UP000031368"/>
    </source>
</evidence>
<proteinExistence type="predicted"/>
<feature type="transmembrane region" description="Helical" evidence="2">
    <location>
        <begin position="33"/>
        <end position="52"/>
    </location>
</feature>
<protein>
    <submittedName>
        <fullName evidence="3">Uncharacterized protein</fullName>
    </submittedName>
</protein>
<keyword evidence="2" id="KW-1133">Transmembrane helix</keyword>
<keyword evidence="2" id="KW-0472">Membrane</keyword>
<sequence>MTSIPNLDAEVDEARQRVVRTTGEQRHPRNGPLIAMVVMLLPINAGILIYTAKNAGDLRESRETIVALKRSIDGLKAQVDKQGRIFAGNAKADDVAVIRQQTESLQKTISIMNERMRSGSFASRASGALVLSAPGKEPTQFFAPSTAAPPAGNQSPDGSLTSIDAQGVSVDNLPRYERTVSPEGKLILRKVQ</sequence>
<keyword evidence="4" id="KW-1185">Reference proteome</keyword>